<dbReference type="AlphaFoldDB" id="A0A7C2VDA8"/>
<dbReference type="PROSITE" id="PS51371">
    <property type="entry name" value="CBS"/>
    <property type="match status" value="2"/>
</dbReference>
<dbReference type="GO" id="GO:0046872">
    <property type="term" value="F:metal ion binding"/>
    <property type="evidence" value="ECO:0007669"/>
    <property type="project" value="UniProtKB-KW"/>
</dbReference>
<gene>
    <name evidence="10" type="ORF">ENO77_01795</name>
</gene>
<dbReference type="Gene3D" id="3.10.310.20">
    <property type="entry name" value="DHHA2 domain"/>
    <property type="match status" value="1"/>
</dbReference>
<evidence type="ECO:0000256" key="2">
    <source>
        <dbReference type="ARBA" id="ARBA00012146"/>
    </source>
</evidence>
<dbReference type="SMART" id="SM01131">
    <property type="entry name" value="DHHA2"/>
    <property type="match status" value="1"/>
</dbReference>
<comment type="cofactor">
    <cofactor evidence="1">
        <name>Mn(2+)</name>
        <dbReference type="ChEBI" id="CHEBI:29035"/>
    </cofactor>
</comment>
<proteinExistence type="predicted"/>
<dbReference type="NCBIfam" id="NF011442">
    <property type="entry name" value="PRK14869.1-4"/>
    <property type="match status" value="1"/>
</dbReference>
<dbReference type="GO" id="GO:0004427">
    <property type="term" value="F:inorganic diphosphate phosphatase activity"/>
    <property type="evidence" value="ECO:0007669"/>
    <property type="project" value="UniProtKB-EC"/>
</dbReference>
<evidence type="ECO:0000256" key="1">
    <source>
        <dbReference type="ARBA" id="ARBA00001936"/>
    </source>
</evidence>
<dbReference type="SMART" id="SM00116">
    <property type="entry name" value="CBS"/>
    <property type="match status" value="2"/>
</dbReference>
<dbReference type="PANTHER" id="PTHR12112">
    <property type="entry name" value="BNIP - RELATED"/>
    <property type="match status" value="1"/>
</dbReference>
<dbReference type="EMBL" id="DSGT01000005">
    <property type="protein sequence ID" value="HEW52893.1"/>
    <property type="molecule type" value="Genomic_DNA"/>
</dbReference>
<dbReference type="Pfam" id="PF00571">
    <property type="entry name" value="CBS"/>
    <property type="match status" value="2"/>
</dbReference>
<accession>A0A7C2VDA8</accession>
<dbReference type="Pfam" id="PF01368">
    <property type="entry name" value="DHH"/>
    <property type="match status" value="1"/>
</dbReference>
<dbReference type="SUPFAM" id="SSF54631">
    <property type="entry name" value="CBS-domain pair"/>
    <property type="match status" value="1"/>
</dbReference>
<keyword evidence="3" id="KW-0479">Metal-binding</keyword>
<organism evidence="10">
    <name type="scientific">Ignisphaera aggregans</name>
    <dbReference type="NCBI Taxonomy" id="334771"/>
    <lineage>
        <taxon>Archaea</taxon>
        <taxon>Thermoproteota</taxon>
        <taxon>Thermoprotei</taxon>
        <taxon>Desulfurococcales</taxon>
        <taxon>Desulfurococcaceae</taxon>
        <taxon>Ignisphaera</taxon>
    </lineage>
</organism>
<dbReference type="PANTHER" id="PTHR12112:SF22">
    <property type="entry name" value="MANGANESE-DEPENDENT INORGANIC PYROPHOSPHATASE-RELATED"/>
    <property type="match status" value="1"/>
</dbReference>
<dbReference type="InterPro" id="IPR046342">
    <property type="entry name" value="CBS_dom_sf"/>
</dbReference>
<evidence type="ECO:0000256" key="5">
    <source>
        <dbReference type="ARBA" id="ARBA00023211"/>
    </source>
</evidence>
<keyword evidence="8" id="KW-0129">CBS domain</keyword>
<comment type="catalytic activity">
    <reaction evidence="7">
        <text>diphosphate + H2O = 2 phosphate + H(+)</text>
        <dbReference type="Rhea" id="RHEA:24576"/>
        <dbReference type="ChEBI" id="CHEBI:15377"/>
        <dbReference type="ChEBI" id="CHEBI:15378"/>
        <dbReference type="ChEBI" id="CHEBI:33019"/>
        <dbReference type="ChEBI" id="CHEBI:43474"/>
        <dbReference type="EC" id="3.6.1.1"/>
    </reaction>
</comment>
<evidence type="ECO:0000256" key="8">
    <source>
        <dbReference type="PROSITE-ProRule" id="PRU00703"/>
    </source>
</evidence>
<name>A0A7C2VDA8_9CREN</name>
<protein>
    <recommendedName>
        <fullName evidence="2">inorganic diphosphatase</fullName>
        <ecNumber evidence="2">3.6.1.1</ecNumber>
    </recommendedName>
    <alternativeName>
        <fullName evidence="6">Pyrophosphate phospho-hydrolase</fullName>
    </alternativeName>
</protein>
<dbReference type="InterPro" id="IPR038222">
    <property type="entry name" value="DHHA2_dom_sf"/>
</dbReference>
<dbReference type="Pfam" id="PF02833">
    <property type="entry name" value="DHHA2"/>
    <property type="match status" value="1"/>
</dbReference>
<dbReference type="SUPFAM" id="SSF64182">
    <property type="entry name" value="DHH phosphoesterases"/>
    <property type="match status" value="1"/>
</dbReference>
<keyword evidence="4 10" id="KW-0378">Hydrolase</keyword>
<sequence length="550" mass="61069">MMVRHMKVMVLGHRNPDTDAIVSAISFSYILRSLGYEAVAGRVGDIQPETRIVLEKTGLDVPELVEDVKPRVRDVMTPNPISVRLGEPVKKAIDILVSKAIRSVPIVDGDNKVYGLFSTESFARYFLNELISLRLTLREVPVRNFLEISNSRLVVGSSNSVLSGRVYVAAWSLQAIEKRLTEDIRGQILVVGDREDVQIKAIESGISALIVTGGFEVSPSVVEKAMKNNVKLIISPYDTYTTLRLLDLSQPVEYFAEKPRTVTEDSLVKDVARVMVNEGVRTVLVVDSIGRLRGIVTRRDLVRDYRKRVALVDHNEFSQSVEGIEESAVIAVVDHHRVSGDVKTLDPIIFRVEPLGSTNTIIWAMSRELGLSIPKNVAEAMLYAILSDTLLLKSPTTTAIDRAVANEIAEYVGLTLDQAIEFMRIAMAANEPSDPRVIVARDLKIFDVGGISFGIAQTFTTRVGNYISMVDRIKHAMDEVLREKGLRFLVLMITDYIEGNSLIIASGDIKTVEKALETDLSKGYALMQGVTSRKSQVLPKILRYIESMRI</sequence>
<dbReference type="InterPro" id="IPR010766">
    <property type="entry name" value="DRTGG"/>
</dbReference>
<dbReference type="Gene3D" id="3.90.1640.10">
    <property type="entry name" value="inorganic pyrophosphatase (n-terminal core)"/>
    <property type="match status" value="2"/>
</dbReference>
<dbReference type="InterPro" id="IPR001667">
    <property type="entry name" value="DDH_dom"/>
</dbReference>
<evidence type="ECO:0000313" key="10">
    <source>
        <dbReference type="EMBL" id="HEW52893.1"/>
    </source>
</evidence>
<dbReference type="InterPro" id="IPR038763">
    <property type="entry name" value="DHH_sf"/>
</dbReference>
<dbReference type="InterPro" id="IPR004097">
    <property type="entry name" value="DHHA2"/>
</dbReference>
<dbReference type="Gene3D" id="3.40.1390.20">
    <property type="entry name" value="HprK N-terminal domain-like"/>
    <property type="match status" value="1"/>
</dbReference>
<dbReference type="InterPro" id="IPR000644">
    <property type="entry name" value="CBS_dom"/>
</dbReference>
<evidence type="ECO:0000259" key="9">
    <source>
        <dbReference type="PROSITE" id="PS51371"/>
    </source>
</evidence>
<dbReference type="NCBIfam" id="NF011443">
    <property type="entry name" value="PRK14869.1-5"/>
    <property type="match status" value="1"/>
</dbReference>
<evidence type="ECO:0000256" key="7">
    <source>
        <dbReference type="ARBA" id="ARBA00047820"/>
    </source>
</evidence>
<dbReference type="EC" id="3.6.1.1" evidence="2"/>
<comment type="caution">
    <text evidence="10">The sequence shown here is derived from an EMBL/GenBank/DDBJ whole genome shotgun (WGS) entry which is preliminary data.</text>
</comment>
<evidence type="ECO:0000256" key="4">
    <source>
        <dbReference type="ARBA" id="ARBA00022801"/>
    </source>
</evidence>
<feature type="domain" description="CBS" evidence="9">
    <location>
        <begin position="255"/>
        <end position="311"/>
    </location>
</feature>
<dbReference type="SUPFAM" id="SSF75138">
    <property type="entry name" value="HprK N-terminal domain-like"/>
    <property type="match status" value="1"/>
</dbReference>
<reference evidence="10" key="1">
    <citation type="journal article" date="2020" name="mSystems">
        <title>Genome- and Community-Level Interaction Insights into Carbon Utilization and Element Cycling Functions of Hydrothermarchaeota in Hydrothermal Sediment.</title>
        <authorList>
            <person name="Zhou Z."/>
            <person name="Liu Y."/>
            <person name="Xu W."/>
            <person name="Pan J."/>
            <person name="Luo Z.H."/>
            <person name="Li M."/>
        </authorList>
    </citation>
    <scope>NUCLEOTIDE SEQUENCE [LARGE SCALE GENOMIC DNA]</scope>
    <source>
        <strain evidence="10">SpSt-16</strain>
    </source>
</reference>
<dbReference type="InterPro" id="IPR028979">
    <property type="entry name" value="Ser_kin/Pase_Hpr-like_N_sf"/>
</dbReference>
<feature type="domain" description="CBS" evidence="9">
    <location>
        <begin position="76"/>
        <end position="133"/>
    </location>
</feature>
<evidence type="ECO:0000256" key="6">
    <source>
        <dbReference type="ARBA" id="ARBA00032535"/>
    </source>
</evidence>
<dbReference type="Pfam" id="PF07085">
    <property type="entry name" value="DRTGG"/>
    <property type="match status" value="1"/>
</dbReference>
<dbReference type="GO" id="GO:0005737">
    <property type="term" value="C:cytoplasm"/>
    <property type="evidence" value="ECO:0007669"/>
    <property type="project" value="InterPro"/>
</dbReference>
<keyword evidence="5" id="KW-0464">Manganese</keyword>
<evidence type="ECO:0000256" key="3">
    <source>
        <dbReference type="ARBA" id="ARBA00022723"/>
    </source>
</evidence>